<dbReference type="Proteomes" id="UP000887565">
    <property type="component" value="Unplaced"/>
</dbReference>
<keyword evidence="1" id="KW-1185">Reference proteome</keyword>
<evidence type="ECO:0000313" key="1">
    <source>
        <dbReference type="Proteomes" id="UP000887565"/>
    </source>
</evidence>
<proteinExistence type="predicted"/>
<evidence type="ECO:0000313" key="2">
    <source>
        <dbReference type="WBParaSite" id="nRc.2.0.1.t33998-RA"/>
    </source>
</evidence>
<dbReference type="WBParaSite" id="nRc.2.0.1.t33998-RA">
    <property type="protein sequence ID" value="nRc.2.0.1.t33998-RA"/>
    <property type="gene ID" value="nRc.2.0.1.g33998"/>
</dbReference>
<name>A0A915K6P4_ROMCU</name>
<accession>A0A915K6P4</accession>
<dbReference type="AlphaFoldDB" id="A0A915K6P4"/>
<reference evidence="2" key="1">
    <citation type="submission" date="2022-11" db="UniProtKB">
        <authorList>
            <consortium name="WormBaseParasite"/>
        </authorList>
    </citation>
    <scope>IDENTIFICATION</scope>
</reference>
<organism evidence="1 2">
    <name type="scientific">Romanomermis culicivorax</name>
    <name type="common">Nematode worm</name>
    <dbReference type="NCBI Taxonomy" id="13658"/>
    <lineage>
        <taxon>Eukaryota</taxon>
        <taxon>Metazoa</taxon>
        <taxon>Ecdysozoa</taxon>
        <taxon>Nematoda</taxon>
        <taxon>Enoplea</taxon>
        <taxon>Dorylaimia</taxon>
        <taxon>Mermithida</taxon>
        <taxon>Mermithoidea</taxon>
        <taxon>Mermithidae</taxon>
        <taxon>Romanomermis</taxon>
    </lineage>
</organism>
<protein>
    <submittedName>
        <fullName evidence="2">Uncharacterized protein</fullName>
    </submittedName>
</protein>
<sequence length="83" mass="9452">MLHPWLSSDAWNTLITEGCTERPDLTAWIVKLIDNNKLTCDILRKSAPSFVDIKDTSKNRKLELRIASNCVNNDTLNFSSLMN</sequence>